<evidence type="ECO:0000256" key="1">
    <source>
        <dbReference type="ARBA" id="ARBA00004173"/>
    </source>
</evidence>
<dbReference type="InterPro" id="IPR013857">
    <property type="entry name" value="NADH-UbQ_OxRdtase-assoc_prot30"/>
</dbReference>
<dbReference type="PANTHER" id="PTHR13194:SF18">
    <property type="entry name" value="COMPLEX I INTERMEDIATE-ASSOCIATED PROTEIN 30, MITOCHONDRIAL"/>
    <property type="match status" value="1"/>
</dbReference>
<evidence type="ECO:0000259" key="5">
    <source>
        <dbReference type="Pfam" id="PF08547"/>
    </source>
</evidence>
<feature type="domain" description="NADH:ubiquinone oxidoreductase intermediate-associated protein 30" evidence="5">
    <location>
        <begin position="116"/>
        <end position="177"/>
    </location>
</feature>
<name>A0A6A3A530_HIBSY</name>
<sequence length="196" mass="22490">MSRFRWIWQASLNATKKALTWNVEDWTPPIEKYIFNFSSKEELKKWHLYSDAEYGGLSSASLEIKDDSNKTSGFLSGNLSLDVNEGTKWKITRSCFCGMQSKKVLHGVKCLSISMMEDNSWQSFVFVPRDNWYIAKIPLEYYLPTWRGNVIEAKLEMNPSRILGMSVSVNADGGVPGGFNSEIDWIKAIRTQWLIL</sequence>
<evidence type="ECO:0000256" key="4">
    <source>
        <dbReference type="ARBA" id="ARBA00023186"/>
    </source>
</evidence>
<feature type="domain" description="NADH:ubiquinone oxidoreductase intermediate-associated protein 30" evidence="5">
    <location>
        <begin position="35"/>
        <end position="103"/>
    </location>
</feature>
<keyword evidence="7" id="KW-1185">Reference proteome</keyword>
<keyword evidence="3" id="KW-0496">Mitochondrion</keyword>
<comment type="subcellular location">
    <subcellularLocation>
        <location evidence="1">Mitochondrion</location>
    </subcellularLocation>
</comment>
<gene>
    <name evidence="6" type="ORF">F3Y22_tig00110578pilonHSYRG00031</name>
</gene>
<reference evidence="6" key="1">
    <citation type="submission" date="2019-09" db="EMBL/GenBank/DDBJ databases">
        <title>Draft genome information of white flower Hibiscus syriacus.</title>
        <authorList>
            <person name="Kim Y.-M."/>
        </authorList>
    </citation>
    <scope>NUCLEOTIDE SEQUENCE [LARGE SCALE GENOMIC DNA]</scope>
    <source>
        <strain evidence="6">YM2019G1</strain>
    </source>
</reference>
<dbReference type="InterPro" id="IPR008979">
    <property type="entry name" value="Galactose-bd-like_sf"/>
</dbReference>
<evidence type="ECO:0000256" key="2">
    <source>
        <dbReference type="ARBA" id="ARBA00007884"/>
    </source>
</evidence>
<organism evidence="6 7">
    <name type="scientific">Hibiscus syriacus</name>
    <name type="common">Rose of Sharon</name>
    <dbReference type="NCBI Taxonomy" id="106335"/>
    <lineage>
        <taxon>Eukaryota</taxon>
        <taxon>Viridiplantae</taxon>
        <taxon>Streptophyta</taxon>
        <taxon>Embryophyta</taxon>
        <taxon>Tracheophyta</taxon>
        <taxon>Spermatophyta</taxon>
        <taxon>Magnoliopsida</taxon>
        <taxon>eudicotyledons</taxon>
        <taxon>Gunneridae</taxon>
        <taxon>Pentapetalae</taxon>
        <taxon>rosids</taxon>
        <taxon>malvids</taxon>
        <taxon>Malvales</taxon>
        <taxon>Malvaceae</taxon>
        <taxon>Malvoideae</taxon>
        <taxon>Hibiscus</taxon>
    </lineage>
</organism>
<protein>
    <submittedName>
        <fullName evidence="6">Complex I intermediate-associated protein 30</fullName>
    </submittedName>
</protein>
<dbReference type="GO" id="GO:0005739">
    <property type="term" value="C:mitochondrion"/>
    <property type="evidence" value="ECO:0007669"/>
    <property type="project" value="UniProtKB-SubCell"/>
</dbReference>
<dbReference type="PANTHER" id="PTHR13194">
    <property type="entry name" value="COMPLEX I INTERMEDIATE-ASSOCIATED PROTEIN 30"/>
    <property type="match status" value="1"/>
</dbReference>
<comment type="caution">
    <text evidence="6">The sequence shown here is derived from an EMBL/GenBank/DDBJ whole genome shotgun (WGS) entry which is preliminary data.</text>
</comment>
<evidence type="ECO:0000256" key="3">
    <source>
        <dbReference type="ARBA" id="ARBA00023128"/>
    </source>
</evidence>
<dbReference type="InterPro" id="IPR039131">
    <property type="entry name" value="NDUFAF1"/>
</dbReference>
<dbReference type="SUPFAM" id="SSF49785">
    <property type="entry name" value="Galactose-binding domain-like"/>
    <property type="match status" value="1"/>
</dbReference>
<keyword evidence="4" id="KW-0143">Chaperone</keyword>
<dbReference type="GO" id="GO:0051082">
    <property type="term" value="F:unfolded protein binding"/>
    <property type="evidence" value="ECO:0007669"/>
    <property type="project" value="TreeGrafter"/>
</dbReference>
<evidence type="ECO:0000313" key="6">
    <source>
        <dbReference type="EMBL" id="KAE8699414.1"/>
    </source>
</evidence>
<dbReference type="EMBL" id="VEPZ02001038">
    <property type="protein sequence ID" value="KAE8699414.1"/>
    <property type="molecule type" value="Genomic_DNA"/>
</dbReference>
<comment type="similarity">
    <text evidence="2">Belongs to the CIA30 family.</text>
</comment>
<accession>A0A6A3A530</accession>
<dbReference type="GO" id="GO:0032981">
    <property type="term" value="P:mitochondrial respiratory chain complex I assembly"/>
    <property type="evidence" value="ECO:0007669"/>
    <property type="project" value="TreeGrafter"/>
</dbReference>
<dbReference type="Pfam" id="PF08547">
    <property type="entry name" value="CIA30"/>
    <property type="match status" value="2"/>
</dbReference>
<dbReference type="AlphaFoldDB" id="A0A6A3A530"/>
<evidence type="ECO:0000313" key="7">
    <source>
        <dbReference type="Proteomes" id="UP000436088"/>
    </source>
</evidence>
<dbReference type="Proteomes" id="UP000436088">
    <property type="component" value="Unassembled WGS sequence"/>
</dbReference>
<proteinExistence type="inferred from homology"/>
<dbReference type="GO" id="GO:0006120">
    <property type="term" value="P:mitochondrial electron transport, NADH to ubiquinone"/>
    <property type="evidence" value="ECO:0007669"/>
    <property type="project" value="TreeGrafter"/>
</dbReference>